<feature type="compositionally biased region" description="Polar residues" evidence="1">
    <location>
        <begin position="1659"/>
        <end position="1670"/>
    </location>
</feature>
<feature type="compositionally biased region" description="Basic and acidic residues" evidence="1">
    <location>
        <begin position="1309"/>
        <end position="1326"/>
    </location>
</feature>
<organism evidence="3">
    <name type="scientific">Sporisorium scitamineum</name>
    <dbReference type="NCBI Taxonomy" id="49012"/>
    <lineage>
        <taxon>Eukaryota</taxon>
        <taxon>Fungi</taxon>
        <taxon>Dikarya</taxon>
        <taxon>Basidiomycota</taxon>
        <taxon>Ustilaginomycotina</taxon>
        <taxon>Ustilaginomycetes</taxon>
        <taxon>Ustilaginales</taxon>
        <taxon>Ustilaginaceae</taxon>
        <taxon>Sporisorium</taxon>
    </lineage>
</organism>
<protein>
    <submittedName>
        <fullName evidence="3">Uncharacterized protein</fullName>
    </submittedName>
</protein>
<sequence>MASASASAAGGESSKISRKPSRLVARTNTLHRSPHNHSGSGAGLWLANSPTSETSTFADTPASHTDRLAVSADGQRVASSSQQDGAQSGHAKKVYHFSAELARASFGGRPLTLGGGLTDHEPVYVNKQAAAPSEDDGDVDLDLSFDYISRFDRSSSSSEQQDSSGPAFDSSAERDMLPPPTSHFSPEDTPESLQSSEGLEAQPATPLKSTVPTATSPSNPHFSTGWGTTPSPNSKAIRSMRADAVWNKRRKAPPAPLTLTPGSEAKRQRQLAMQKAQSQRANAPTLPSLSNQVGPSVELRPVSQELIGTSIFSSITPATDSVPFRSKFSASHASEEPLPLTPLSATRRGAAVNRVLQQQDGNVASAKTPGSHASTPDSAAIRRAASTSTACVMAKQSSEALRQTPTAAAHSPSYASNVTPMQIRRPRSHSNRSFRASASLASLGPPPFPPPNEPLPSPALSPSFQEHSLPSTSAYHTANDANSTLSKANRTRPSASSIDYSEAARLLRSRATQTGRSSLDSFRTANSDGMAVTASSHSIHDGRRWASDDGAQPPPLPPLQRYEALFPSSTDWTTERNSQSIGAVTSATTASILTLVPMAFSNTVGSTATTALTWSMSDQSTPSTHQSPFTPFTPVFSDMMPGTATTSKTQFTAITRPSISSEMPHTGDVQSKTIEQTEATSLGGAAATLKEASSEEKQGRGNRNTEQWILTQRHRKALLQQEELASQQQLLDADQEAVRLSIRADERISRVVPSVNLLPTSTEEDSAVARSRQDSRSTDTTDDDQHAKVRQTLVISTVSTPDESVDPFHFVSGQPSLMPASGRGAGATMGRAASHNALESSSTKAALPMTRNRSGTTGPWPQSPLLLNFNLQSEAKTQTQDSAVSPALMTIIHSEEAPPQIDGALEGVGYSDAQHHQAVQGLGLDIDYPSSHVGTASNTGKGFAPITTDLLRKASRYMDQHVQDAVSPHLSIQMSPDADADALQRTRSKSRETLLTRGSRYEEHNKGLGFDLVGGPSPLLPNDCRSPRTVSGKEVGSGGPGGLTALVNGSSPNDMMVHRARATTNRTVHPSQSIASSISAFVYNATPAPTAAETDVGRHLDVPAKPKTGSIGWRRNLRRSRDTPAQTLEHGMRTDKHLVTDSADIKFVNIDLDDGGLETEVTLGRDEANKSGDSVKAGQWVSKLWSAMPSPRRTSFNLGAAPRDRSVDLELANSSAGEMSKDQVEYQASATEPKSERTASRGSFRPLSLVEKRQSSGRYQLDAARQRFRSPTPGEEGEVVEKDARAVALRLLAGSPRIPPPVEGVPAEDSPKQSMDRADLSAEEREKERIEALKKLRRMSAVERQKKRSSGIGYITSALNDVGSPRLSYITDKSNDAEEPHGADASIRHGGLSRVASLNKTDKRMSLTVFGGKQRASTLPVPASSEAAAPSGVAAGAPERAWLDAMRSPRVAESPSGFTPRMAFDPQDWGAGSSSQQQHQQLYGQNQTTAGPSSANHIPLMLSNNSTSCRQASGSGANLVQDRGLTVSELVRTRDEMRRLAGQGMAYTEEELAQNGAETFHTLMPDATITWSYGAEYHEHNHHVNEEVTADMHAAGQHQTTELGDFGISPEKKQPRLHRRTRTARFADEDHHQHCEQDESQPTVSIFTRSHQHRHRASGSFSVQHSSHTQPPLAEHRSRSKRRASQYAGAGGGNGLFATPAALLEGNLPSKNIFWAGFLGMPWLWMIGGWYLTPDGQLRHPSADDPRLRAKVDVWQHEPSMQGQGSTNTSPNLGSSSTTFGTSSDEQSWGMGPGKGENGSAMGLGLDTRPSGAQSAMSFAASSTGTFSSAKTTNSDPNMPPPSKTRKSKTRSFGTLLDTNPQISFYQSPVRVVQEPQPSFGNVWRNDQGMEPLLEMEEPRRSRLFAGSPDEYDHDRAYTASPAVSSSDGSTSVSAEEPRSKPTTTGGYQMAVATKASVATPWKDLERYVLLNRVAAILSGVLVFAGFTGAVIRGRYEKLVRIQRQQQQQQQQCQATSSADLMASRRGQRQSRVDDYDDDGGGSGAVEGGEKEPKRGLTSWDAVRWLSSNVTPNGSPTRQPSEVPPAATKEAPPGAGNSSALLAGAVAALVAISSSSSTTSGGLGGLLTALLNPSVPLPTSEASTPQRGAEVVLSTFSHLAFLRAIFRIIFRVIVLVRLARMRNSAMSISALVLNELLG</sequence>
<keyword evidence="2" id="KW-0812">Transmembrane</keyword>
<feature type="compositionally biased region" description="Polar residues" evidence="1">
    <location>
        <begin position="464"/>
        <end position="498"/>
    </location>
</feature>
<feature type="region of interest" description="Disordered" evidence="1">
    <location>
        <begin position="1649"/>
        <end position="1688"/>
    </location>
</feature>
<feature type="compositionally biased region" description="Polar residues" evidence="1">
    <location>
        <begin position="1759"/>
        <end position="1773"/>
    </location>
</feature>
<feature type="compositionally biased region" description="Polar residues" evidence="1">
    <location>
        <begin position="48"/>
        <end position="58"/>
    </location>
</feature>
<feature type="region of interest" description="Disordered" evidence="1">
    <location>
        <begin position="532"/>
        <end position="560"/>
    </location>
</feature>
<feature type="region of interest" description="Disordered" evidence="1">
    <location>
        <begin position="152"/>
        <end position="294"/>
    </location>
</feature>
<feature type="region of interest" description="Disordered" evidence="1">
    <location>
        <begin position="1295"/>
        <end position="1326"/>
    </location>
</feature>
<feature type="region of interest" description="Disordered" evidence="1">
    <location>
        <begin position="401"/>
        <end position="498"/>
    </location>
</feature>
<gene>
    <name evidence="3" type="ORF">SPSC_00402</name>
</gene>
<dbReference type="EMBL" id="LK056653">
    <property type="protein sequence ID" value="CDR87276.1"/>
    <property type="molecule type" value="Genomic_DNA"/>
</dbReference>
<feature type="region of interest" description="Disordered" evidence="1">
    <location>
        <begin position="1"/>
        <end position="91"/>
    </location>
</feature>
<feature type="transmembrane region" description="Helical" evidence="2">
    <location>
        <begin position="1713"/>
        <end position="1732"/>
    </location>
</feature>
<feature type="compositionally biased region" description="Polar residues" evidence="1">
    <location>
        <begin position="1488"/>
        <end position="1516"/>
    </location>
</feature>
<feature type="compositionally biased region" description="Basic and acidic residues" evidence="1">
    <location>
        <begin position="538"/>
        <end position="547"/>
    </location>
</feature>
<feature type="region of interest" description="Disordered" evidence="1">
    <location>
        <begin position="759"/>
        <end position="788"/>
    </location>
</feature>
<feature type="compositionally biased region" description="Low complexity" evidence="1">
    <location>
        <begin position="152"/>
        <end position="164"/>
    </location>
</feature>
<feature type="compositionally biased region" description="Low complexity" evidence="1">
    <location>
        <begin position="1470"/>
        <end position="1487"/>
    </location>
</feature>
<accession>A0A140KME5</accession>
<feature type="compositionally biased region" description="Low complexity" evidence="1">
    <location>
        <begin position="78"/>
        <end position="89"/>
    </location>
</feature>
<keyword evidence="2" id="KW-1133">Transmembrane helix</keyword>
<feature type="compositionally biased region" description="Pro residues" evidence="1">
    <location>
        <begin position="444"/>
        <end position="459"/>
    </location>
</feature>
<feature type="compositionally biased region" description="Low complexity" evidence="1">
    <location>
        <begin position="1774"/>
        <end position="1784"/>
    </location>
</feature>
<feature type="region of interest" description="Disordered" evidence="1">
    <location>
        <begin position="1905"/>
        <end position="1947"/>
    </location>
</feature>
<feature type="region of interest" description="Disordered" evidence="1">
    <location>
        <begin position="1759"/>
        <end position="1853"/>
    </location>
</feature>
<feature type="compositionally biased region" description="Polar residues" evidence="1">
    <location>
        <begin position="207"/>
        <end position="236"/>
    </location>
</feature>
<feature type="compositionally biased region" description="Basic and acidic residues" evidence="1">
    <location>
        <begin position="771"/>
        <end position="787"/>
    </location>
</feature>
<feature type="compositionally biased region" description="Low complexity" evidence="1">
    <location>
        <begin position="1919"/>
        <end position="1935"/>
    </location>
</feature>
<evidence type="ECO:0000256" key="1">
    <source>
        <dbReference type="SAM" id="MobiDB-lite"/>
    </source>
</evidence>
<feature type="compositionally biased region" description="Polar residues" evidence="1">
    <location>
        <begin position="2066"/>
        <end position="2080"/>
    </location>
</feature>
<feature type="transmembrane region" description="Helical" evidence="2">
    <location>
        <begin position="1970"/>
        <end position="1992"/>
    </location>
</feature>
<feature type="region of interest" description="Disordered" evidence="1">
    <location>
        <begin position="360"/>
        <end position="381"/>
    </location>
</feature>
<keyword evidence="2" id="KW-0472">Membrane</keyword>
<feature type="compositionally biased region" description="Low complexity" evidence="1">
    <location>
        <begin position="1"/>
        <end position="14"/>
    </location>
</feature>
<feature type="compositionally biased region" description="Low complexity" evidence="1">
    <location>
        <begin position="1815"/>
        <end position="1833"/>
    </location>
</feature>
<name>A0A140KME5_9BASI</name>
<reference evidence="3" key="1">
    <citation type="submission" date="2014-06" db="EMBL/GenBank/DDBJ databases">
        <authorList>
            <person name="Ju J."/>
            <person name="Zhang J."/>
        </authorList>
    </citation>
    <scope>NUCLEOTIDE SEQUENCE</scope>
    <source>
        <strain evidence="3">SscI8</strain>
    </source>
</reference>
<feature type="region of interest" description="Disordered" evidence="1">
    <location>
        <begin position="1451"/>
        <end position="1516"/>
    </location>
</feature>
<feature type="compositionally biased region" description="Polar residues" evidence="1">
    <location>
        <begin position="275"/>
        <end position="294"/>
    </location>
</feature>
<evidence type="ECO:0000313" key="3">
    <source>
        <dbReference type="EMBL" id="CDR87276.1"/>
    </source>
</evidence>
<proteinExistence type="predicted"/>
<evidence type="ECO:0000256" key="2">
    <source>
        <dbReference type="SAM" id="Phobius"/>
    </source>
</evidence>
<feature type="region of interest" description="Disordered" evidence="1">
    <location>
        <begin position="1212"/>
        <end position="1258"/>
    </location>
</feature>
<feature type="region of interest" description="Disordered" evidence="1">
    <location>
        <begin position="2011"/>
        <end position="2096"/>
    </location>
</feature>
<feature type="compositionally biased region" description="Polar residues" evidence="1">
    <location>
        <begin position="26"/>
        <end position="39"/>
    </location>
</feature>
<dbReference type="OrthoDB" id="3360262at2759"/>